<dbReference type="RefSeq" id="XP_013278646.1">
    <property type="nucleotide sequence ID" value="XM_013423192.1"/>
</dbReference>
<gene>
    <name evidence="1" type="ORF">Z517_11608</name>
</gene>
<protein>
    <recommendedName>
        <fullName evidence="3">SnoaL-like domain-containing protein</fullName>
    </recommendedName>
</protein>
<dbReference type="PANTHER" id="PTHR41252">
    <property type="entry name" value="BLR2505 PROTEIN"/>
    <property type="match status" value="1"/>
</dbReference>
<dbReference type="AlphaFoldDB" id="A0A0D2G218"/>
<dbReference type="EMBL" id="KN846976">
    <property type="protein sequence ID" value="KIW74838.1"/>
    <property type="molecule type" value="Genomic_DNA"/>
</dbReference>
<keyword evidence="2" id="KW-1185">Reference proteome</keyword>
<evidence type="ECO:0000313" key="2">
    <source>
        <dbReference type="Proteomes" id="UP000053029"/>
    </source>
</evidence>
<accession>A0A0D2G218</accession>
<name>A0A0D2G218_9EURO</name>
<organism evidence="1 2">
    <name type="scientific">Fonsecaea pedrosoi CBS 271.37</name>
    <dbReference type="NCBI Taxonomy" id="1442368"/>
    <lineage>
        <taxon>Eukaryota</taxon>
        <taxon>Fungi</taxon>
        <taxon>Dikarya</taxon>
        <taxon>Ascomycota</taxon>
        <taxon>Pezizomycotina</taxon>
        <taxon>Eurotiomycetes</taxon>
        <taxon>Chaetothyriomycetidae</taxon>
        <taxon>Chaetothyriales</taxon>
        <taxon>Herpotrichiellaceae</taxon>
        <taxon>Fonsecaea</taxon>
    </lineage>
</organism>
<sequence length="152" mass="16993">MPPPSAAQISRLFAPLAIQGRQHETLALLADDVDWTICGHAPPMSRRYTSRQEFLDNTLKVLRERVLTEPLRLEVRNIVVSSTASGGGEEGKDEEIDGDVVVELEALDATCKNGLPYDMRYCWVCKFAHGKIVQVRAYLDTDLLTRALQQNP</sequence>
<evidence type="ECO:0008006" key="3">
    <source>
        <dbReference type="Google" id="ProtNLM"/>
    </source>
</evidence>
<dbReference type="VEuPathDB" id="FungiDB:Z517_11608"/>
<dbReference type="HOGENOM" id="CLU_107220_1_1_1"/>
<dbReference type="SUPFAM" id="SSF54427">
    <property type="entry name" value="NTF2-like"/>
    <property type="match status" value="1"/>
</dbReference>
<dbReference type="STRING" id="1442368.A0A0D2G218"/>
<reference evidence="1 2" key="1">
    <citation type="submission" date="2015-01" db="EMBL/GenBank/DDBJ databases">
        <title>The Genome Sequence of Fonsecaea pedrosoi CBS 271.37.</title>
        <authorList>
            <consortium name="The Broad Institute Genomics Platform"/>
            <person name="Cuomo C."/>
            <person name="de Hoog S."/>
            <person name="Gorbushina A."/>
            <person name="Stielow B."/>
            <person name="Teixiera M."/>
            <person name="Abouelleil A."/>
            <person name="Chapman S.B."/>
            <person name="Priest M."/>
            <person name="Young S.K."/>
            <person name="Wortman J."/>
            <person name="Nusbaum C."/>
            <person name="Birren B."/>
        </authorList>
    </citation>
    <scope>NUCLEOTIDE SEQUENCE [LARGE SCALE GENOMIC DNA]</scope>
    <source>
        <strain evidence="1 2">CBS 271.37</strain>
    </source>
</reference>
<dbReference type="InterPro" id="IPR032710">
    <property type="entry name" value="NTF2-like_dom_sf"/>
</dbReference>
<proteinExistence type="predicted"/>
<dbReference type="Proteomes" id="UP000053029">
    <property type="component" value="Unassembled WGS sequence"/>
</dbReference>
<dbReference type="PANTHER" id="PTHR41252:SF1">
    <property type="entry name" value="BLR2505 PROTEIN"/>
    <property type="match status" value="1"/>
</dbReference>
<dbReference type="GeneID" id="25311098"/>
<dbReference type="OrthoDB" id="10264449at2759"/>
<dbReference type="Gene3D" id="3.10.450.50">
    <property type="match status" value="1"/>
</dbReference>
<evidence type="ECO:0000313" key="1">
    <source>
        <dbReference type="EMBL" id="KIW74838.1"/>
    </source>
</evidence>